<gene>
    <name evidence="5" type="ORF">MAA_10441</name>
</gene>
<dbReference type="PANTHER" id="PTHR24189">
    <property type="entry name" value="MYOTROPHIN"/>
    <property type="match status" value="1"/>
</dbReference>
<evidence type="ECO:0000313" key="5">
    <source>
        <dbReference type="EMBL" id="EFY94099.1"/>
    </source>
</evidence>
<dbReference type="AlphaFoldDB" id="E9FDU2"/>
<evidence type="ECO:0000256" key="1">
    <source>
        <dbReference type="ARBA" id="ARBA00022737"/>
    </source>
</evidence>
<feature type="repeat" description="ANK" evidence="3">
    <location>
        <begin position="230"/>
        <end position="263"/>
    </location>
</feature>
<dbReference type="HOGENOM" id="CLU_000134_48_0_1"/>
<feature type="chain" id="PRO_5003239400" evidence="4">
    <location>
        <begin position="20"/>
        <end position="364"/>
    </location>
</feature>
<feature type="signal peptide" evidence="4">
    <location>
        <begin position="1"/>
        <end position="19"/>
    </location>
</feature>
<protein>
    <submittedName>
        <fullName evidence="5">Ankyrin repeat-containing domain protein</fullName>
    </submittedName>
</protein>
<feature type="repeat" description="ANK" evidence="3">
    <location>
        <begin position="161"/>
        <end position="183"/>
    </location>
</feature>
<keyword evidence="2 3" id="KW-0040">ANK repeat</keyword>
<dbReference type="PANTHER" id="PTHR24189:SF50">
    <property type="entry name" value="ANKYRIN REPEAT AND SOCS BOX PROTEIN 2"/>
    <property type="match status" value="1"/>
</dbReference>
<dbReference type="GeneID" id="19264727"/>
<dbReference type="Pfam" id="PF12796">
    <property type="entry name" value="Ank_2"/>
    <property type="match status" value="2"/>
</dbReference>
<organism evidence="5 6">
    <name type="scientific">Metarhizium robertsii (strain ARSEF 23 / ATCC MYA-3075)</name>
    <name type="common">Metarhizium anisopliae (strain ARSEF 23)</name>
    <dbReference type="NCBI Taxonomy" id="655844"/>
    <lineage>
        <taxon>Eukaryota</taxon>
        <taxon>Fungi</taxon>
        <taxon>Dikarya</taxon>
        <taxon>Ascomycota</taxon>
        <taxon>Pezizomycotina</taxon>
        <taxon>Sordariomycetes</taxon>
        <taxon>Hypocreomycetidae</taxon>
        <taxon>Hypocreales</taxon>
        <taxon>Clavicipitaceae</taxon>
        <taxon>Metarhizium</taxon>
    </lineage>
</organism>
<reference evidence="5 6" key="2">
    <citation type="journal article" date="2014" name="Proc. Natl. Acad. Sci. U.S.A.">
        <title>Trajectory and genomic determinants of fungal-pathogen speciation and host adaptation.</title>
        <authorList>
            <person name="Hu X."/>
            <person name="Xiao G."/>
            <person name="Zheng P."/>
            <person name="Shang Y."/>
            <person name="Su Y."/>
            <person name="Zhang X."/>
            <person name="Liu X."/>
            <person name="Zhan S."/>
            <person name="St Leger R.J."/>
            <person name="Wang C."/>
        </authorList>
    </citation>
    <scope>GENOME REANNOTATION</scope>
    <source>
        <strain evidence="6">ARSEF 23 / ATCC MYA-3075</strain>
    </source>
</reference>
<dbReference type="SMART" id="SM00248">
    <property type="entry name" value="ANK"/>
    <property type="match status" value="7"/>
</dbReference>
<name>E9FDU2_METRA</name>
<keyword evidence="6" id="KW-1185">Reference proteome</keyword>
<sequence length="364" mass="39695">MLHFLAIELVLLICDQLDSERDVSALARASQKLYGVLSRVLYLRNATYSGSSALLWAISSGQHMTAERAVTAWATLLRTKVSDESTTGPVFYGHNAFVRAAEQGSDLVARMMTETGMIDINWRDPGHGRTALGWAAMCGNSSVLGFLVGLKDVLLDSTDYYGHTPLSLAAQTGNLTSVRLLLRTERVNPNAVDRLQLRTPLAWAAFRGRLEIMKELMRQREVDVDPLDVRGWTPLSLACQGGYAEAAAELLATGLVDVNSKDRFWRRTPLIWAAFYGEENVVRVLLRSEDIVAGIADIRGHTALSLAVQGGVGRVTRLLLHSGKVDLGSIDRVRKIPIATGSIQSSTHDRLHATSTKAALTSSS</sequence>
<dbReference type="PROSITE" id="PS50297">
    <property type="entry name" value="ANK_REP_REGION"/>
    <property type="match status" value="1"/>
</dbReference>
<evidence type="ECO:0000256" key="4">
    <source>
        <dbReference type="SAM" id="SignalP"/>
    </source>
</evidence>
<keyword evidence="4" id="KW-0732">Signal</keyword>
<accession>E9FDU2</accession>
<dbReference type="RefSeq" id="XP_007826630.1">
    <property type="nucleotide sequence ID" value="XM_007828439.1"/>
</dbReference>
<dbReference type="InterPro" id="IPR050745">
    <property type="entry name" value="Multifunctional_regulatory"/>
</dbReference>
<dbReference type="Gene3D" id="1.25.40.20">
    <property type="entry name" value="Ankyrin repeat-containing domain"/>
    <property type="match status" value="1"/>
</dbReference>
<evidence type="ECO:0000313" key="6">
    <source>
        <dbReference type="Proteomes" id="UP000002498"/>
    </source>
</evidence>
<reference evidence="5 6" key="1">
    <citation type="journal article" date="2011" name="PLoS Genet.">
        <title>Genome sequencing and comparative transcriptomics of the model entomopathogenic fungi Metarhizium anisopliae and M. acridum.</title>
        <authorList>
            <person name="Gao Q."/>
            <person name="Jin K."/>
            <person name="Ying S.H."/>
            <person name="Zhang Y."/>
            <person name="Xiao G."/>
            <person name="Shang Y."/>
            <person name="Duan Z."/>
            <person name="Hu X."/>
            <person name="Xie X.Q."/>
            <person name="Zhou G."/>
            <person name="Peng G."/>
            <person name="Luo Z."/>
            <person name="Huang W."/>
            <person name="Wang B."/>
            <person name="Fang W."/>
            <person name="Wang S."/>
            <person name="Zhong Y."/>
            <person name="Ma L.J."/>
            <person name="St Leger R.J."/>
            <person name="Zhao G.P."/>
            <person name="Pei Y."/>
            <person name="Feng M.G."/>
            <person name="Xia Y."/>
            <person name="Wang C."/>
        </authorList>
    </citation>
    <scope>NUCLEOTIDE SEQUENCE [LARGE SCALE GENOMIC DNA]</scope>
    <source>
        <strain evidence="6">ARSEF 23 / ATCC MYA-3075</strain>
    </source>
</reference>
<dbReference type="PROSITE" id="PS50088">
    <property type="entry name" value="ANK_REPEAT"/>
    <property type="match status" value="2"/>
</dbReference>
<dbReference type="KEGG" id="maj:MAA_10441"/>
<dbReference type="InterPro" id="IPR002110">
    <property type="entry name" value="Ankyrin_rpt"/>
</dbReference>
<keyword evidence="1" id="KW-0677">Repeat</keyword>
<dbReference type="Pfam" id="PF00023">
    <property type="entry name" value="Ank"/>
    <property type="match status" value="1"/>
</dbReference>
<dbReference type="InterPro" id="IPR036770">
    <property type="entry name" value="Ankyrin_rpt-contain_sf"/>
</dbReference>
<evidence type="ECO:0000256" key="2">
    <source>
        <dbReference type="ARBA" id="ARBA00023043"/>
    </source>
</evidence>
<dbReference type="Proteomes" id="UP000002498">
    <property type="component" value="Unassembled WGS sequence"/>
</dbReference>
<evidence type="ECO:0000256" key="3">
    <source>
        <dbReference type="PROSITE-ProRule" id="PRU00023"/>
    </source>
</evidence>
<dbReference type="SUPFAM" id="SSF48403">
    <property type="entry name" value="Ankyrin repeat"/>
    <property type="match status" value="1"/>
</dbReference>
<comment type="caution">
    <text evidence="5">The sequence shown here is derived from an EMBL/GenBank/DDBJ whole genome shotgun (WGS) entry which is preliminary data.</text>
</comment>
<proteinExistence type="predicted"/>
<dbReference type="OrthoDB" id="4894734at2759"/>
<dbReference type="EMBL" id="ADNJ02000040">
    <property type="protein sequence ID" value="EFY94099.1"/>
    <property type="molecule type" value="Genomic_DNA"/>
</dbReference>